<dbReference type="AlphaFoldDB" id="A0A378FNW5"/>
<evidence type="ECO:0000313" key="4">
    <source>
        <dbReference type="Proteomes" id="UP000255167"/>
    </source>
</evidence>
<dbReference type="InterPro" id="IPR007484">
    <property type="entry name" value="Peptidase_M28"/>
</dbReference>
<dbReference type="Proteomes" id="UP000255167">
    <property type="component" value="Unassembled WGS sequence"/>
</dbReference>
<dbReference type="Pfam" id="PF04389">
    <property type="entry name" value="Peptidase_M28"/>
    <property type="match status" value="1"/>
</dbReference>
<feature type="chain" id="PRO_5017077308" evidence="1">
    <location>
        <begin position="22"/>
        <end position="174"/>
    </location>
</feature>
<dbReference type="SUPFAM" id="SSF53187">
    <property type="entry name" value="Zn-dependent exopeptidases"/>
    <property type="match status" value="1"/>
</dbReference>
<accession>A0A378FNW5</accession>
<evidence type="ECO:0000256" key="1">
    <source>
        <dbReference type="SAM" id="SignalP"/>
    </source>
</evidence>
<evidence type="ECO:0000313" key="3">
    <source>
        <dbReference type="EMBL" id="STW46246.1"/>
    </source>
</evidence>
<gene>
    <name evidence="3" type="ORF">NCTC9617_02756</name>
</gene>
<evidence type="ECO:0000259" key="2">
    <source>
        <dbReference type="Pfam" id="PF04389"/>
    </source>
</evidence>
<sequence length="174" mass="19255">MFSALCRRLLPLALGTGFVFAAAPAFSALGDTASSQARHIATVFPGRMTGTPPEMLSADYLRQQFALMGYQSDVRSFNTRYIYTDSNQRKNWHNATGSTVIAAHEGKVRQQIIIMAHLDTYAPQSDKDVENNLGGLTLQGIDDNAMGLGVLLELAEHLKNVPTPLWHPLYRHQR</sequence>
<dbReference type="Gene3D" id="3.40.630.10">
    <property type="entry name" value="Zn peptidases"/>
    <property type="match status" value="1"/>
</dbReference>
<proteinExistence type="predicted"/>
<keyword evidence="1" id="KW-0732">Signal</keyword>
<protein>
    <submittedName>
        <fullName evidence="3">Peptidase M28</fullName>
    </submittedName>
</protein>
<name>A0A378FNW5_KLEPN</name>
<feature type="domain" description="Peptidase M28" evidence="2">
    <location>
        <begin position="100"/>
        <end position="162"/>
    </location>
</feature>
<reference evidence="3 4" key="1">
    <citation type="submission" date="2018-06" db="EMBL/GenBank/DDBJ databases">
        <authorList>
            <consortium name="Pathogen Informatics"/>
            <person name="Doyle S."/>
        </authorList>
    </citation>
    <scope>NUCLEOTIDE SEQUENCE [LARGE SCALE GENOMIC DNA]</scope>
    <source>
        <strain evidence="3 4">NCTC9617</strain>
    </source>
</reference>
<dbReference type="EMBL" id="UGNC01000005">
    <property type="protein sequence ID" value="STW46246.1"/>
    <property type="molecule type" value="Genomic_DNA"/>
</dbReference>
<feature type="signal peptide" evidence="1">
    <location>
        <begin position="1"/>
        <end position="21"/>
    </location>
</feature>
<organism evidence="3 4">
    <name type="scientific">Klebsiella pneumoniae</name>
    <dbReference type="NCBI Taxonomy" id="573"/>
    <lineage>
        <taxon>Bacteria</taxon>
        <taxon>Pseudomonadati</taxon>
        <taxon>Pseudomonadota</taxon>
        <taxon>Gammaproteobacteria</taxon>
        <taxon>Enterobacterales</taxon>
        <taxon>Enterobacteriaceae</taxon>
        <taxon>Klebsiella/Raoultella group</taxon>
        <taxon>Klebsiella</taxon>
        <taxon>Klebsiella pneumoniae complex</taxon>
    </lineage>
</organism>